<organism evidence="1">
    <name type="scientific">Anguilla anguilla</name>
    <name type="common">European freshwater eel</name>
    <name type="synonym">Muraena anguilla</name>
    <dbReference type="NCBI Taxonomy" id="7936"/>
    <lineage>
        <taxon>Eukaryota</taxon>
        <taxon>Metazoa</taxon>
        <taxon>Chordata</taxon>
        <taxon>Craniata</taxon>
        <taxon>Vertebrata</taxon>
        <taxon>Euteleostomi</taxon>
        <taxon>Actinopterygii</taxon>
        <taxon>Neopterygii</taxon>
        <taxon>Teleostei</taxon>
        <taxon>Anguilliformes</taxon>
        <taxon>Anguillidae</taxon>
        <taxon>Anguilla</taxon>
    </lineage>
</organism>
<evidence type="ECO:0000313" key="1">
    <source>
        <dbReference type="EMBL" id="JAI00044.1"/>
    </source>
</evidence>
<reference evidence="1" key="2">
    <citation type="journal article" date="2015" name="Fish Shellfish Immunol.">
        <title>Early steps in the European eel (Anguilla anguilla)-Vibrio vulnificus interaction in the gills: Role of the RtxA13 toxin.</title>
        <authorList>
            <person name="Callol A."/>
            <person name="Pajuelo D."/>
            <person name="Ebbesson L."/>
            <person name="Teles M."/>
            <person name="MacKenzie S."/>
            <person name="Amaro C."/>
        </authorList>
    </citation>
    <scope>NUCLEOTIDE SEQUENCE</scope>
</reference>
<accession>A0A0E9XED1</accession>
<reference evidence="1" key="1">
    <citation type="submission" date="2014-11" db="EMBL/GenBank/DDBJ databases">
        <authorList>
            <person name="Amaro Gonzalez C."/>
        </authorList>
    </citation>
    <scope>NUCLEOTIDE SEQUENCE</scope>
</reference>
<proteinExistence type="predicted"/>
<sequence>MLTKHLPLFCSERFHR</sequence>
<protein>
    <submittedName>
        <fullName evidence="1">Uncharacterized protein</fullName>
    </submittedName>
</protein>
<dbReference type="EMBL" id="GBXM01008534">
    <property type="protein sequence ID" value="JAI00044.1"/>
    <property type="molecule type" value="Transcribed_RNA"/>
</dbReference>
<dbReference type="AlphaFoldDB" id="A0A0E9XED1"/>
<name>A0A0E9XED1_ANGAN</name>